<name>A0AAV7TXE3_PLEWA</name>
<accession>A0AAV7TXE3</accession>
<evidence type="ECO:0000313" key="1">
    <source>
        <dbReference type="EMBL" id="KAJ1181081.1"/>
    </source>
</evidence>
<sequence>MAPLFLRHLSVTTATTTTSPPHWDTRRLATCLALSLKCHSTPVLATTCCPGSGPLVHTALCPASLQASLRARLGLPHNTTAQEVSGRLPGCPESPIPPTYSNLHCTAGAGRGWVARELEREPSSARVAVPASPHISMAPGLRGWKG</sequence>
<protein>
    <submittedName>
        <fullName evidence="1">Uncharacterized protein</fullName>
    </submittedName>
</protein>
<evidence type="ECO:0000313" key="2">
    <source>
        <dbReference type="Proteomes" id="UP001066276"/>
    </source>
</evidence>
<comment type="caution">
    <text evidence="1">The sequence shown here is derived from an EMBL/GenBank/DDBJ whole genome shotgun (WGS) entry which is preliminary data.</text>
</comment>
<organism evidence="1 2">
    <name type="scientific">Pleurodeles waltl</name>
    <name type="common">Iberian ribbed newt</name>
    <dbReference type="NCBI Taxonomy" id="8319"/>
    <lineage>
        <taxon>Eukaryota</taxon>
        <taxon>Metazoa</taxon>
        <taxon>Chordata</taxon>
        <taxon>Craniata</taxon>
        <taxon>Vertebrata</taxon>
        <taxon>Euteleostomi</taxon>
        <taxon>Amphibia</taxon>
        <taxon>Batrachia</taxon>
        <taxon>Caudata</taxon>
        <taxon>Salamandroidea</taxon>
        <taxon>Salamandridae</taxon>
        <taxon>Pleurodelinae</taxon>
        <taxon>Pleurodeles</taxon>
    </lineage>
</organism>
<gene>
    <name evidence="1" type="ORF">NDU88_006292</name>
</gene>
<dbReference type="EMBL" id="JANPWB010000006">
    <property type="protein sequence ID" value="KAJ1181081.1"/>
    <property type="molecule type" value="Genomic_DNA"/>
</dbReference>
<dbReference type="Proteomes" id="UP001066276">
    <property type="component" value="Chromosome 3_2"/>
</dbReference>
<proteinExistence type="predicted"/>
<dbReference type="AlphaFoldDB" id="A0AAV7TXE3"/>
<keyword evidence="2" id="KW-1185">Reference proteome</keyword>
<reference evidence="1" key="1">
    <citation type="journal article" date="2022" name="bioRxiv">
        <title>Sequencing and chromosome-scale assembly of the giantPleurodeles waltlgenome.</title>
        <authorList>
            <person name="Brown T."/>
            <person name="Elewa A."/>
            <person name="Iarovenko S."/>
            <person name="Subramanian E."/>
            <person name="Araus A.J."/>
            <person name="Petzold A."/>
            <person name="Susuki M."/>
            <person name="Suzuki K.-i.T."/>
            <person name="Hayashi T."/>
            <person name="Toyoda A."/>
            <person name="Oliveira C."/>
            <person name="Osipova E."/>
            <person name="Leigh N.D."/>
            <person name="Simon A."/>
            <person name="Yun M.H."/>
        </authorList>
    </citation>
    <scope>NUCLEOTIDE SEQUENCE</scope>
    <source>
        <strain evidence="1">20211129_DDA</strain>
        <tissue evidence="1">Liver</tissue>
    </source>
</reference>